<evidence type="ECO:0000256" key="5">
    <source>
        <dbReference type="ARBA" id="ARBA00023136"/>
    </source>
</evidence>
<proteinExistence type="inferred from homology"/>
<comment type="subcellular location">
    <subcellularLocation>
        <location evidence="1">Membrane</location>
        <topology evidence="1">Multi-pass membrane protein</topology>
    </subcellularLocation>
</comment>
<keyword evidence="4 6" id="KW-1133">Transmembrane helix</keyword>
<organism evidence="7 8">
    <name type="scientific">Actinomadura hallensis</name>
    <dbReference type="NCBI Taxonomy" id="337895"/>
    <lineage>
        <taxon>Bacteria</taxon>
        <taxon>Bacillati</taxon>
        <taxon>Actinomycetota</taxon>
        <taxon>Actinomycetes</taxon>
        <taxon>Streptosporangiales</taxon>
        <taxon>Thermomonosporaceae</taxon>
        <taxon>Actinomadura</taxon>
    </lineage>
</organism>
<evidence type="ECO:0000313" key="7">
    <source>
        <dbReference type="EMBL" id="TQM66784.1"/>
    </source>
</evidence>
<dbReference type="PIRSF" id="PIRSF005859">
    <property type="entry name" value="PBR"/>
    <property type="match status" value="1"/>
</dbReference>
<dbReference type="PANTHER" id="PTHR10057:SF0">
    <property type="entry name" value="TRANSLOCATOR PROTEIN"/>
    <property type="match status" value="1"/>
</dbReference>
<dbReference type="PANTHER" id="PTHR10057">
    <property type="entry name" value="PERIPHERAL-TYPE BENZODIAZEPINE RECEPTOR"/>
    <property type="match status" value="1"/>
</dbReference>
<dbReference type="FunFam" id="1.20.1260.100:FF:000001">
    <property type="entry name" value="translocator protein 2"/>
    <property type="match status" value="1"/>
</dbReference>
<keyword evidence="8" id="KW-1185">Reference proteome</keyword>
<reference evidence="7 8" key="1">
    <citation type="submission" date="2019-06" db="EMBL/GenBank/DDBJ databases">
        <title>Sequencing the genomes of 1000 actinobacteria strains.</title>
        <authorList>
            <person name="Klenk H.-P."/>
        </authorList>
    </citation>
    <scope>NUCLEOTIDE SEQUENCE [LARGE SCALE GENOMIC DNA]</scope>
    <source>
        <strain evidence="7 8">DSM 45043</strain>
    </source>
</reference>
<comment type="similarity">
    <text evidence="2">Belongs to the TspO/BZRP family.</text>
</comment>
<dbReference type="InterPro" id="IPR038330">
    <property type="entry name" value="TspO/MBR-related_sf"/>
</dbReference>
<evidence type="ECO:0000313" key="8">
    <source>
        <dbReference type="Proteomes" id="UP000316706"/>
    </source>
</evidence>
<name>A0A543I851_9ACTN</name>
<dbReference type="AlphaFoldDB" id="A0A543I851"/>
<dbReference type="InterPro" id="IPR004307">
    <property type="entry name" value="TspO_MBR"/>
</dbReference>
<feature type="transmembrane region" description="Helical" evidence="6">
    <location>
        <begin position="53"/>
        <end position="75"/>
    </location>
</feature>
<dbReference type="Gene3D" id="1.20.1260.100">
    <property type="entry name" value="TspO/MBR protein"/>
    <property type="match status" value="1"/>
</dbReference>
<dbReference type="OrthoDB" id="9795496at2"/>
<comment type="caution">
    <text evidence="7">The sequence shown here is derived from an EMBL/GenBank/DDBJ whole genome shotgun (WGS) entry which is preliminary data.</text>
</comment>
<dbReference type="CDD" id="cd15904">
    <property type="entry name" value="TSPO_MBR"/>
    <property type="match status" value="1"/>
</dbReference>
<evidence type="ECO:0000256" key="6">
    <source>
        <dbReference type="SAM" id="Phobius"/>
    </source>
</evidence>
<evidence type="ECO:0000256" key="4">
    <source>
        <dbReference type="ARBA" id="ARBA00022989"/>
    </source>
</evidence>
<evidence type="ECO:0000256" key="3">
    <source>
        <dbReference type="ARBA" id="ARBA00022692"/>
    </source>
</evidence>
<protein>
    <submittedName>
        <fullName evidence="7">TspO/MBR related protein</fullName>
    </submittedName>
</protein>
<dbReference type="GO" id="GO:0016020">
    <property type="term" value="C:membrane"/>
    <property type="evidence" value="ECO:0007669"/>
    <property type="project" value="UniProtKB-SubCell"/>
</dbReference>
<dbReference type="RefSeq" id="WP_141965878.1">
    <property type="nucleotide sequence ID" value="NZ_VFPO01000001.1"/>
</dbReference>
<evidence type="ECO:0000256" key="2">
    <source>
        <dbReference type="ARBA" id="ARBA00007524"/>
    </source>
</evidence>
<feature type="transmembrane region" description="Helical" evidence="6">
    <location>
        <begin position="12"/>
        <end position="33"/>
    </location>
</feature>
<gene>
    <name evidence="7" type="ORF">FHX41_0372</name>
</gene>
<dbReference type="EMBL" id="VFPO01000001">
    <property type="protein sequence ID" value="TQM66784.1"/>
    <property type="molecule type" value="Genomic_DNA"/>
</dbReference>
<keyword evidence="3 6" id="KW-0812">Transmembrane</keyword>
<keyword evidence="5 6" id="KW-0472">Membrane</keyword>
<dbReference type="Pfam" id="PF03073">
    <property type="entry name" value="TspO_MBR"/>
    <property type="match status" value="1"/>
</dbReference>
<dbReference type="GO" id="GO:0033013">
    <property type="term" value="P:tetrapyrrole metabolic process"/>
    <property type="evidence" value="ECO:0007669"/>
    <property type="project" value="UniProtKB-ARBA"/>
</dbReference>
<evidence type="ECO:0000256" key="1">
    <source>
        <dbReference type="ARBA" id="ARBA00004141"/>
    </source>
</evidence>
<dbReference type="Proteomes" id="UP000316706">
    <property type="component" value="Unassembled WGS sequence"/>
</dbReference>
<accession>A0A543I851</accession>
<sequence length="168" mass="18550">MSPKHERKVRRWRTYGATTAAAAVTAAVGGKAVDPGTDWYRSLDKPSWQPPPWTFGAVWTPLYMSIAWAAGRALLRSRGRERRALATSLGVNLVLNAAWNHLFFRLRSTDAGVVGTVLLDVSNAELIRRTARADRVAAAALVPYAAWCLFATALNSDIAYRNRAGRRR</sequence>